<dbReference type="Proteomes" id="UP000194422">
    <property type="component" value="Unassembled WGS sequence"/>
</dbReference>
<comment type="caution">
    <text evidence="11">The sequence shown here is derived from an EMBL/GenBank/DDBJ whole genome shotgun (WGS) entry which is preliminary data.</text>
</comment>
<keyword evidence="6" id="KW-0028">Amino-acid biosynthesis</keyword>
<comment type="catalytic activity">
    <reaction evidence="6">
        <text>L-proline + NADP(+) = (S)-1-pyrroline-5-carboxylate + NADPH + 2 H(+)</text>
        <dbReference type="Rhea" id="RHEA:14109"/>
        <dbReference type="ChEBI" id="CHEBI:15378"/>
        <dbReference type="ChEBI" id="CHEBI:17388"/>
        <dbReference type="ChEBI" id="CHEBI:57783"/>
        <dbReference type="ChEBI" id="CHEBI:58349"/>
        <dbReference type="ChEBI" id="CHEBI:60039"/>
        <dbReference type="EC" id="1.5.1.2"/>
    </reaction>
</comment>
<feature type="domain" description="Pyrroline-5-carboxylate reductase catalytic N-terminal" evidence="9">
    <location>
        <begin position="6"/>
        <end position="101"/>
    </location>
</feature>
<dbReference type="InterPro" id="IPR008927">
    <property type="entry name" value="6-PGluconate_DH-like_C_sf"/>
</dbReference>
<keyword evidence="16" id="KW-1185">Reference proteome</keyword>
<reference evidence="11 15" key="2">
    <citation type="submission" date="2019-09" db="EMBL/GenBank/DDBJ databases">
        <authorList>
            <person name="Geng P."/>
            <person name="Wan X."/>
            <person name="Zhou G."/>
            <person name="Yuan Z."/>
            <person name="Hu X."/>
        </authorList>
    </citation>
    <scope>NUCLEOTIDE SEQUENCE [LARGE SCALE GENOMIC DNA]</scope>
    <source>
        <strain evidence="11 15">EFR-4</strain>
    </source>
</reference>
<evidence type="ECO:0000256" key="7">
    <source>
        <dbReference type="NCBIfam" id="TIGR00112"/>
    </source>
</evidence>
<evidence type="ECO:0000313" key="15">
    <source>
        <dbReference type="Proteomes" id="UP000325411"/>
    </source>
</evidence>
<comment type="catalytic activity">
    <reaction evidence="6">
        <text>L-proline + NAD(+) = (S)-1-pyrroline-5-carboxylate + NADH + 2 H(+)</text>
        <dbReference type="Rhea" id="RHEA:14105"/>
        <dbReference type="ChEBI" id="CHEBI:15378"/>
        <dbReference type="ChEBI" id="CHEBI:17388"/>
        <dbReference type="ChEBI" id="CHEBI:57540"/>
        <dbReference type="ChEBI" id="CHEBI:57945"/>
        <dbReference type="ChEBI" id="CHEBI:60039"/>
        <dbReference type="EC" id="1.5.1.2"/>
    </reaction>
</comment>
<evidence type="ECO:0000259" key="10">
    <source>
        <dbReference type="Pfam" id="PF14748"/>
    </source>
</evidence>
<protein>
    <recommendedName>
        <fullName evidence="6 7">Pyrroline-5-carboxylate reductase</fullName>
        <shortName evidence="6">P5C reductase</shortName>
        <shortName evidence="6">P5CR</shortName>
        <ecNumber evidence="6 7">1.5.1.2</ecNumber>
    </recommendedName>
    <alternativeName>
        <fullName evidence="6">PCA reductase</fullName>
    </alternativeName>
</protein>
<evidence type="ECO:0000313" key="12">
    <source>
        <dbReference type="EMBL" id="MDG0943439.1"/>
    </source>
</evidence>
<organism evidence="11 15">
    <name type="scientific">Bacillus paranthracis</name>
    <dbReference type="NCBI Taxonomy" id="2026186"/>
    <lineage>
        <taxon>Bacteria</taxon>
        <taxon>Bacillati</taxon>
        <taxon>Bacillota</taxon>
        <taxon>Bacilli</taxon>
        <taxon>Bacillales</taxon>
        <taxon>Bacillaceae</taxon>
        <taxon>Bacillus</taxon>
        <taxon>Bacillus cereus group</taxon>
    </lineage>
</organism>
<keyword evidence="4 6" id="KW-0560">Oxidoreductase</keyword>
<evidence type="ECO:0000259" key="9">
    <source>
        <dbReference type="Pfam" id="PF03807"/>
    </source>
</evidence>
<comment type="function">
    <text evidence="5 6">Catalyzes the reduction of 1-pyrroline-5-carboxylate (PCA) to L-proline.</text>
</comment>
<evidence type="ECO:0000256" key="4">
    <source>
        <dbReference type="ARBA" id="ARBA00023002"/>
    </source>
</evidence>
<dbReference type="PANTHER" id="PTHR11645">
    <property type="entry name" value="PYRROLINE-5-CARBOXYLATE REDUCTASE"/>
    <property type="match status" value="1"/>
</dbReference>
<dbReference type="GO" id="GO:0005737">
    <property type="term" value="C:cytoplasm"/>
    <property type="evidence" value="ECO:0007669"/>
    <property type="project" value="UniProtKB-SubCell"/>
</dbReference>
<evidence type="ECO:0000313" key="13">
    <source>
        <dbReference type="EMBL" id="SME06261.1"/>
    </source>
</evidence>
<dbReference type="Pfam" id="PF03807">
    <property type="entry name" value="F420_oxidored"/>
    <property type="match status" value="1"/>
</dbReference>
<reference evidence="13 14" key="1">
    <citation type="submission" date="2017-04" db="EMBL/GenBank/DDBJ databases">
        <authorList>
            <person name="Criscuolo A."/>
        </authorList>
    </citation>
    <scope>NUCLEOTIDE SEQUENCE [LARGE SCALE GENOMIC DNA]</scope>
    <source>
        <strain evidence="13">16-00174</strain>
    </source>
</reference>
<dbReference type="Gene3D" id="3.40.50.720">
    <property type="entry name" value="NAD(P)-binding Rossmann-like Domain"/>
    <property type="match status" value="1"/>
</dbReference>
<keyword evidence="3 6" id="KW-0521">NADP</keyword>
<dbReference type="SMR" id="A0A5M9GRG0"/>
<dbReference type="PANTHER" id="PTHR11645:SF49">
    <property type="entry name" value="PYRROLINE-5-CARBOXYLATE REDUCTASE 1"/>
    <property type="match status" value="1"/>
</dbReference>
<evidence type="ECO:0000313" key="14">
    <source>
        <dbReference type="Proteomes" id="UP000194422"/>
    </source>
</evidence>
<dbReference type="Proteomes" id="UP000325411">
    <property type="component" value="Unassembled WGS sequence"/>
</dbReference>
<keyword evidence="2 6" id="KW-0641">Proline biosynthesis</keyword>
<dbReference type="Proteomes" id="UP001221338">
    <property type="component" value="Unassembled WGS sequence"/>
</dbReference>
<feature type="binding site" evidence="8">
    <location>
        <begin position="73"/>
        <end position="76"/>
    </location>
    <ligand>
        <name>NADP(+)</name>
        <dbReference type="ChEBI" id="CHEBI:58349"/>
    </ligand>
</feature>
<dbReference type="NCBIfam" id="TIGR00112">
    <property type="entry name" value="proC"/>
    <property type="match status" value="1"/>
</dbReference>
<feature type="binding site" evidence="8">
    <location>
        <begin position="10"/>
        <end position="15"/>
    </location>
    <ligand>
        <name>NADP(+)</name>
        <dbReference type="ChEBI" id="CHEBI:58349"/>
    </ligand>
</feature>
<dbReference type="UniPathway" id="UPA00098">
    <property type="reaction ID" value="UER00361"/>
</dbReference>
<comment type="pathway">
    <text evidence="6">Amino-acid biosynthesis; L-proline biosynthesis; L-proline from L-glutamate 5-semialdehyde: step 1/1.</text>
</comment>
<reference evidence="12 16" key="3">
    <citation type="submission" date="2023-03" db="EMBL/GenBank/DDBJ databases">
        <title>Genetic diversity of Bacillus cereus sensu lato isolates from Slovenia.</title>
        <authorList>
            <person name="Abdelli M."/>
        </authorList>
    </citation>
    <scope>NUCLEOTIDE SEQUENCE [LARGE SCALE GENOMIC DNA]</scope>
    <source>
        <strain evidence="12 16">SIBC61B</strain>
    </source>
</reference>
<proteinExistence type="inferred from homology"/>
<dbReference type="SUPFAM" id="SSF51735">
    <property type="entry name" value="NAD(P)-binding Rossmann-fold domains"/>
    <property type="match status" value="1"/>
</dbReference>
<evidence type="ECO:0000313" key="11">
    <source>
        <dbReference type="EMBL" id="KAA8475364.1"/>
    </source>
</evidence>
<comment type="similarity">
    <text evidence="1 6">Belongs to the pyrroline-5-carboxylate reductase family.</text>
</comment>
<dbReference type="EMBL" id="VXCE01000022">
    <property type="protein sequence ID" value="KAA8475364.1"/>
    <property type="molecule type" value="Genomic_DNA"/>
</dbReference>
<evidence type="ECO:0000313" key="16">
    <source>
        <dbReference type="Proteomes" id="UP001221338"/>
    </source>
</evidence>
<evidence type="ECO:0000256" key="6">
    <source>
        <dbReference type="HAMAP-Rule" id="MF_01925"/>
    </source>
</evidence>
<gene>
    <name evidence="13" type="primary">proC_3</name>
    <name evidence="6 12" type="synonym">proC</name>
    <name evidence="13" type="ORF">BACERE00174_03068</name>
    <name evidence="11" type="ORF">FYW06_22465</name>
    <name evidence="12" type="ORF">P6U22_19965</name>
</gene>
<accession>A0A5M9GRG0</accession>
<dbReference type="SUPFAM" id="SSF48179">
    <property type="entry name" value="6-phosphogluconate dehydrogenase C-terminal domain-like"/>
    <property type="match status" value="1"/>
</dbReference>
<dbReference type="GO" id="GO:0004735">
    <property type="term" value="F:pyrroline-5-carboxylate reductase activity"/>
    <property type="evidence" value="ECO:0007669"/>
    <property type="project" value="UniProtKB-UniRule"/>
</dbReference>
<evidence type="ECO:0000256" key="8">
    <source>
        <dbReference type="PIRSR" id="PIRSR000193-1"/>
    </source>
</evidence>
<dbReference type="FunFam" id="1.10.3730.10:FF:000001">
    <property type="entry name" value="Pyrroline-5-carboxylate reductase"/>
    <property type="match status" value="1"/>
</dbReference>
<dbReference type="Gene3D" id="1.10.3730.10">
    <property type="entry name" value="ProC C-terminal domain-like"/>
    <property type="match status" value="1"/>
</dbReference>
<dbReference type="InterPro" id="IPR028939">
    <property type="entry name" value="P5C_Rdtase_cat_N"/>
</dbReference>
<comment type="subcellular location">
    <subcellularLocation>
        <location evidence="6">Cytoplasm</location>
    </subcellularLocation>
</comment>
<dbReference type="EMBL" id="JARPRV010000013">
    <property type="protein sequence ID" value="MDG0943439.1"/>
    <property type="molecule type" value="Genomic_DNA"/>
</dbReference>
<dbReference type="GO" id="GO:0055129">
    <property type="term" value="P:L-proline biosynthetic process"/>
    <property type="evidence" value="ECO:0007669"/>
    <property type="project" value="UniProtKB-UniRule"/>
</dbReference>
<dbReference type="Pfam" id="PF14748">
    <property type="entry name" value="P5CR_dimer"/>
    <property type="match status" value="1"/>
</dbReference>
<dbReference type="AlphaFoldDB" id="A0A5M9GRG0"/>
<dbReference type="InterPro" id="IPR000304">
    <property type="entry name" value="Pyrroline-COOH_reductase"/>
</dbReference>
<evidence type="ECO:0000256" key="5">
    <source>
        <dbReference type="ARBA" id="ARBA00058118"/>
    </source>
</evidence>
<dbReference type="PIRSF" id="PIRSF000193">
    <property type="entry name" value="Pyrrol-5-carb_rd"/>
    <property type="match status" value="1"/>
</dbReference>
<feature type="domain" description="Pyrroline-5-carboxylate reductase dimerisation" evidence="10">
    <location>
        <begin position="164"/>
        <end position="265"/>
    </location>
</feature>
<name>A0A5M9GRG0_9BACI</name>
<dbReference type="InterPro" id="IPR029036">
    <property type="entry name" value="P5CR_dimer"/>
</dbReference>
<dbReference type="InterPro" id="IPR036291">
    <property type="entry name" value="NAD(P)-bd_dom_sf"/>
</dbReference>
<dbReference type="EC" id="1.5.1.2" evidence="6 7"/>
<evidence type="ECO:0000256" key="3">
    <source>
        <dbReference type="ARBA" id="ARBA00022857"/>
    </source>
</evidence>
<evidence type="ECO:0000256" key="1">
    <source>
        <dbReference type="ARBA" id="ARBA00005525"/>
    </source>
</evidence>
<dbReference type="HAMAP" id="MF_01925">
    <property type="entry name" value="P5C_reductase"/>
    <property type="match status" value="1"/>
</dbReference>
<dbReference type="RefSeq" id="WP_000956265.1">
    <property type="nucleotide sequence ID" value="NZ_CMPU01000030.1"/>
</dbReference>
<evidence type="ECO:0000256" key="2">
    <source>
        <dbReference type="ARBA" id="ARBA00022650"/>
    </source>
</evidence>
<dbReference type="EMBL" id="FWYW01000073">
    <property type="protein sequence ID" value="SME06261.1"/>
    <property type="molecule type" value="Genomic_DNA"/>
</dbReference>
<keyword evidence="6" id="KW-0963">Cytoplasm</keyword>
<sequence length="269" mass="29327">MLTKHRILFIGAGRMAEAIFSGLLKTSKEYIEEIIVSNRSNVEKLEQLQARYNVSTTTDWKQHVTFVDTIVLAMPPSAHEELLAELSPLLSNQLVVTVAAGIGPSYLEERLPKGTPVAWIMPNTAAEIGKSISLYTMGQFVNETDQETLQLLLGGIGTSQLCTEEEVHQLTAVTGSAPAFLYYFAESLIEATKSYGVDEATAKHLVIQMISGSASMLEQTQDPANLREQVTTPGGSTAEGLKALYEYNFSEAIQKAVEATNKKARGEII</sequence>